<dbReference type="PANTHER" id="PTHR13271">
    <property type="entry name" value="UNCHARACTERIZED PUTATIVE METHYLTRANSFERASE"/>
    <property type="match status" value="1"/>
</dbReference>
<dbReference type="InterPro" id="IPR050600">
    <property type="entry name" value="SETD3_SETD6_MTase"/>
</dbReference>
<dbReference type="InterPro" id="IPR046341">
    <property type="entry name" value="SET_dom_sf"/>
</dbReference>
<reference evidence="2 3" key="1">
    <citation type="submission" date="2023-09" db="EMBL/GenBank/DDBJ databases">
        <title>Genomes of two closely related lineages of the louse Polyplax serrata with different host specificities.</title>
        <authorList>
            <person name="Martinu J."/>
            <person name="Tarabai H."/>
            <person name="Stefka J."/>
            <person name="Hypsa V."/>
        </authorList>
    </citation>
    <scope>NUCLEOTIDE SEQUENCE [LARGE SCALE GENOMIC DNA]</scope>
    <source>
        <strain evidence="2">98ZLc_SE</strain>
    </source>
</reference>
<accession>A0ABR1B437</accession>
<dbReference type="Proteomes" id="UP001359485">
    <property type="component" value="Unassembled WGS sequence"/>
</dbReference>
<evidence type="ECO:0000313" key="3">
    <source>
        <dbReference type="Proteomes" id="UP001359485"/>
    </source>
</evidence>
<keyword evidence="3" id="KW-1185">Reference proteome</keyword>
<proteinExistence type="predicted"/>
<comment type="caution">
    <text evidence="2">The sequence shown here is derived from an EMBL/GenBank/DDBJ whole genome shotgun (WGS) entry which is preliminary data.</text>
</comment>
<dbReference type="Pfam" id="PF00856">
    <property type="entry name" value="SET"/>
    <property type="match status" value="1"/>
</dbReference>
<feature type="domain" description="SET" evidence="1">
    <location>
        <begin position="34"/>
        <end position="249"/>
    </location>
</feature>
<evidence type="ECO:0000313" key="2">
    <source>
        <dbReference type="EMBL" id="KAK6634279.1"/>
    </source>
</evidence>
<dbReference type="SUPFAM" id="SSF82199">
    <property type="entry name" value="SET domain"/>
    <property type="match status" value="1"/>
</dbReference>
<dbReference type="InterPro" id="IPR044429">
    <property type="entry name" value="SETD4_SET"/>
</dbReference>
<dbReference type="CDD" id="cd19177">
    <property type="entry name" value="SET_SETD4"/>
    <property type="match status" value="1"/>
</dbReference>
<dbReference type="PROSITE" id="PS50280">
    <property type="entry name" value="SET"/>
    <property type="match status" value="1"/>
</dbReference>
<evidence type="ECO:0000259" key="1">
    <source>
        <dbReference type="PROSITE" id="PS50280"/>
    </source>
</evidence>
<dbReference type="EMBL" id="JAWJWF010000004">
    <property type="protein sequence ID" value="KAK6634279.1"/>
    <property type="molecule type" value="Genomic_DNA"/>
</dbReference>
<sequence length="406" mass="47250">MGRTKRKRKKKRENERNDWTVVINLQKTMKVKCGNIRVGHFKETGRGMRCTRNIEKGDTLIALPLRNLITPDSTSKVFSLLKGYDRHPQLDLSVLLIYESHLDRDSEYYCYLSTLPESYSNLFFCTAREADLLPNSLKKLLTEQKKNVESLFEKLVYCLNDSKCPHCGMTMSKLARDKFIWAWFTVNTRSVYYEDEEHNKLMALAPLLDMFNHSSEAQTDMSIDFNNQLYILKTNVGFKKDTQAFINYGSHSNLTLLLEYGFILPVNPYDEVKFTFEEIVDCVKQYSHKYGSISKLKYNFILSNRLNQNLVKTLDEFSWNMNSLIYVLIAEDENLGVLQSKTYSSELTGTEQQITNTIKEALVQNKLQILKEELSEMEHLKNCTESFRLAKELVKTNMAILQKNLT</sequence>
<gene>
    <name evidence="2" type="ORF">RUM44_004890</name>
</gene>
<protein>
    <recommendedName>
        <fullName evidence="1">SET domain-containing protein</fullName>
    </recommendedName>
</protein>
<name>A0ABR1B437_POLSC</name>
<organism evidence="2 3">
    <name type="scientific">Polyplax serrata</name>
    <name type="common">Common mouse louse</name>
    <dbReference type="NCBI Taxonomy" id="468196"/>
    <lineage>
        <taxon>Eukaryota</taxon>
        <taxon>Metazoa</taxon>
        <taxon>Ecdysozoa</taxon>
        <taxon>Arthropoda</taxon>
        <taxon>Hexapoda</taxon>
        <taxon>Insecta</taxon>
        <taxon>Pterygota</taxon>
        <taxon>Neoptera</taxon>
        <taxon>Paraneoptera</taxon>
        <taxon>Psocodea</taxon>
        <taxon>Troctomorpha</taxon>
        <taxon>Phthiraptera</taxon>
        <taxon>Anoplura</taxon>
        <taxon>Polyplacidae</taxon>
        <taxon>Polyplax</taxon>
    </lineage>
</organism>
<dbReference type="Gene3D" id="3.90.1410.10">
    <property type="entry name" value="set domain protein methyltransferase, domain 1"/>
    <property type="match status" value="1"/>
</dbReference>
<dbReference type="InterPro" id="IPR001214">
    <property type="entry name" value="SET_dom"/>
</dbReference>
<dbReference type="PANTHER" id="PTHR13271:SF151">
    <property type="entry name" value="SET DOMAIN-CONTAINING PROTEIN 4"/>
    <property type="match status" value="1"/>
</dbReference>